<dbReference type="KEGG" id="awo:Awo_c06030"/>
<dbReference type="HOGENOM" id="CLU_076350_0_0_9"/>
<proteinExistence type="predicted"/>
<keyword evidence="2" id="KW-1185">Reference proteome</keyword>
<dbReference type="eggNOG" id="COG2144">
    <property type="taxonomic scope" value="Bacteria"/>
</dbReference>
<reference evidence="1 2" key="2">
    <citation type="journal article" date="2012" name="PLoS ONE">
        <title>An ancient pathway combining carbon dioxide fixation with the generation and utilization of a sodium ion gradient for ATP synthesis.</title>
        <authorList>
            <person name="Poehlein A."/>
            <person name="Schmidt S."/>
            <person name="Kaster A.K."/>
            <person name="Goenrich M."/>
            <person name="Vollmers J."/>
            <person name="Thurmer A."/>
            <person name="Bertsch J."/>
            <person name="Schuchmann K."/>
            <person name="Voigt B."/>
            <person name="Hecker M."/>
            <person name="Daniel R."/>
            <person name="Thauer R.K."/>
            <person name="Gottschalk G."/>
            <person name="Muller V."/>
        </authorList>
    </citation>
    <scope>NUCLEOTIDE SEQUENCE [LARGE SCALE GENOMIC DNA]</scope>
    <source>
        <strain evidence="2">ATCC 29683 / DSM 1030 / JCM 2381 / KCTC 1655 / WB1</strain>
    </source>
</reference>
<dbReference type="Proteomes" id="UP000007177">
    <property type="component" value="Chromosome"/>
</dbReference>
<organism evidence="1 2">
    <name type="scientific">Acetobacterium woodii (strain ATCC 29683 / DSM 1030 / JCM 2381 / KCTC 1655 / WB1)</name>
    <dbReference type="NCBI Taxonomy" id="931626"/>
    <lineage>
        <taxon>Bacteria</taxon>
        <taxon>Bacillati</taxon>
        <taxon>Bacillota</taxon>
        <taxon>Clostridia</taxon>
        <taxon>Eubacteriales</taxon>
        <taxon>Eubacteriaceae</taxon>
        <taxon>Acetobacterium</taxon>
    </lineage>
</organism>
<reference evidence="2" key="1">
    <citation type="submission" date="2011-07" db="EMBL/GenBank/DDBJ databases">
        <title>Complete genome sequence of Acetobacterium woodii.</title>
        <authorList>
            <person name="Poehlein A."/>
            <person name="Schmidt S."/>
            <person name="Kaster A.-K."/>
            <person name="Goenrich M."/>
            <person name="Vollmers J."/>
            <person name="Thuermer A."/>
            <person name="Gottschalk G."/>
            <person name="Thauer R.K."/>
            <person name="Daniel R."/>
            <person name="Mueller V."/>
        </authorList>
    </citation>
    <scope>NUCLEOTIDE SEQUENCE [LARGE SCALE GENOMIC DNA]</scope>
    <source>
        <strain evidence="2">ATCC 29683 / DSM 1030 / JCM 2381 / KCTC 1655 / WB1</strain>
    </source>
</reference>
<accession>H6LJ39</accession>
<evidence type="ECO:0000313" key="2">
    <source>
        <dbReference type="Proteomes" id="UP000007177"/>
    </source>
</evidence>
<sequence length="260" mass="28098">MLFYHTHLNTDLRTEDLLKTYQYRDLSIIELPSSLLVTACDSSGGVGEKPGDELSVPTKYIAIFAARVCLFELLSCGAQIIGVSNTIAGEMHPTGEALIQGIHEELERAGIKELPINGSTEENFKTSMTGFGIFVMGMTDRLRITPSLPGDLIICIGRPKFGAALIVDGDPEIANYDDLQILTENSEVNEIVPCGSKGILYEALNLAAIYNLHFESTLTDLNIYDSAGPATTIIASIKPQATAGLVSHFDSKLTIIGYLN</sequence>
<dbReference type="AlphaFoldDB" id="H6LJ39"/>
<protein>
    <submittedName>
        <fullName evidence="1">Uncharacterized protein</fullName>
    </submittedName>
</protein>
<name>H6LJ39_ACEWD</name>
<evidence type="ECO:0000313" key="1">
    <source>
        <dbReference type="EMBL" id="AFA47402.1"/>
    </source>
</evidence>
<gene>
    <name evidence="1" type="ordered locus">Awo_c06030</name>
</gene>
<dbReference type="EMBL" id="CP002987">
    <property type="protein sequence ID" value="AFA47402.1"/>
    <property type="molecule type" value="Genomic_DNA"/>
</dbReference>
<dbReference type="STRING" id="931626.Awo_c06030"/>